<sequence length="177" mass="19278">RIAAKEMDTDVGDFGRRMERGDVRPEDRERLEALLRRLTDPAPPAAPAPPAVPVVPTASIAPAAPGSTGQPILMLLRKEDPEELRVGRLGPKLMPEAAGAPRLKTGGFDERWNRREIAAEWARGRRGGAVLVLTRGSARPGVRAAPRRSPLACRKCFTVAFDTRSAECTEPFCHPLM</sequence>
<feature type="region of interest" description="Disordered" evidence="1">
    <location>
        <begin position="1"/>
        <end position="29"/>
    </location>
</feature>
<organism evidence="2 3">
    <name type="scientific">Ostreobium quekettii</name>
    <dbReference type="NCBI Taxonomy" id="121088"/>
    <lineage>
        <taxon>Eukaryota</taxon>
        <taxon>Viridiplantae</taxon>
        <taxon>Chlorophyta</taxon>
        <taxon>core chlorophytes</taxon>
        <taxon>Ulvophyceae</taxon>
        <taxon>TCBD clade</taxon>
        <taxon>Bryopsidales</taxon>
        <taxon>Ostreobineae</taxon>
        <taxon>Ostreobiaceae</taxon>
        <taxon>Ostreobium</taxon>
    </lineage>
</organism>
<gene>
    <name evidence="2" type="ORF">OSTQU699_LOCUS3712</name>
</gene>
<evidence type="ECO:0000313" key="3">
    <source>
        <dbReference type="Proteomes" id="UP000708148"/>
    </source>
</evidence>
<comment type="caution">
    <text evidence="2">The sequence shown here is derived from an EMBL/GenBank/DDBJ whole genome shotgun (WGS) entry which is preliminary data.</text>
</comment>
<proteinExistence type="predicted"/>
<evidence type="ECO:0000256" key="1">
    <source>
        <dbReference type="SAM" id="MobiDB-lite"/>
    </source>
</evidence>
<dbReference type="Proteomes" id="UP000708148">
    <property type="component" value="Unassembled WGS sequence"/>
</dbReference>
<dbReference type="EMBL" id="CAJHUC010000812">
    <property type="protein sequence ID" value="CAD7698351.1"/>
    <property type="molecule type" value="Genomic_DNA"/>
</dbReference>
<feature type="non-terminal residue" evidence="2">
    <location>
        <position position="1"/>
    </location>
</feature>
<protein>
    <submittedName>
        <fullName evidence="2">Uncharacterized protein</fullName>
    </submittedName>
</protein>
<dbReference type="AlphaFoldDB" id="A0A8S1IWG4"/>
<name>A0A8S1IWG4_9CHLO</name>
<accession>A0A8S1IWG4</accession>
<evidence type="ECO:0000313" key="2">
    <source>
        <dbReference type="EMBL" id="CAD7698351.1"/>
    </source>
</evidence>
<reference evidence="2" key="1">
    <citation type="submission" date="2020-12" db="EMBL/GenBank/DDBJ databases">
        <authorList>
            <person name="Iha C."/>
        </authorList>
    </citation>
    <scope>NUCLEOTIDE SEQUENCE</scope>
</reference>
<keyword evidence="3" id="KW-1185">Reference proteome</keyword>